<feature type="domain" description="Protein kinase" evidence="15">
    <location>
        <begin position="107"/>
        <end position="373"/>
    </location>
</feature>
<accession>A0A0V1KVT6</accession>
<feature type="active site" description="Proton acceptor" evidence="9">
    <location>
        <position position="243"/>
    </location>
</feature>
<evidence type="ECO:0000256" key="4">
    <source>
        <dbReference type="ARBA" id="ARBA00022741"/>
    </source>
</evidence>
<keyword evidence="2 13" id="KW-0723">Serine/threonine-protein kinase</keyword>
<keyword evidence="5 16" id="KW-0418">Kinase</keyword>
<dbReference type="InterPro" id="IPR030616">
    <property type="entry name" value="Aur-like"/>
</dbReference>
<dbReference type="InterPro" id="IPR017441">
    <property type="entry name" value="Protein_kinase_ATP_BS"/>
</dbReference>
<feature type="cross-link" description="Glycyl lysine isopeptide (Lys-Gly) (interchain with G-Cter in SUMO2)" evidence="11">
    <location>
        <position position="245"/>
    </location>
</feature>
<comment type="catalytic activity">
    <reaction evidence="7">
        <text>L-threonyl-[protein] + ATP = O-phospho-L-threonyl-[protein] + ADP + H(+)</text>
        <dbReference type="Rhea" id="RHEA:46608"/>
        <dbReference type="Rhea" id="RHEA-COMP:11060"/>
        <dbReference type="Rhea" id="RHEA-COMP:11605"/>
        <dbReference type="ChEBI" id="CHEBI:15378"/>
        <dbReference type="ChEBI" id="CHEBI:30013"/>
        <dbReference type="ChEBI" id="CHEBI:30616"/>
        <dbReference type="ChEBI" id="CHEBI:61977"/>
        <dbReference type="ChEBI" id="CHEBI:456216"/>
        <dbReference type="EC" id="2.7.11.1"/>
    </reaction>
</comment>
<dbReference type="InterPro" id="IPR000719">
    <property type="entry name" value="Prot_kinase_dom"/>
</dbReference>
<evidence type="ECO:0000313" key="17">
    <source>
        <dbReference type="Proteomes" id="UP000054721"/>
    </source>
</evidence>
<sequence length="378" mass="44096">MIRRLFSNLSCAMSAASDFRRRLRSYPNDSRQKGDRRNNSKLSRKEKKSHDDRPNVTRRKRNAEKHSELPKNAEQNNSDHQNHKRQKRDDKNHTEGEKNASLGFQQFDIRYKLGRGTYGKVYKAKDKTTRNTVALKHNRSKLQVMRKRKSKCENGLRMVDQEISILSQLKQVNFITHPNILKLYGSFHDDSHDVLILEFAKRGTLYSLLLKKTYLTEHRTARYISQLISAVEYLHGKGIVHRDIKPENVLLDANDVVKLADFGLAISLADLKSFGKYPSCGTVNYLAPEVFHHQGYDEKIDLWAIGIVMFRMIVGRLPFTHRSSKQVKKRILHRQVFIPNYVSHNARDIISKLLESKPHMRMKLSELATHPWMIENEQ</sequence>
<keyword evidence="6 10" id="KW-0067">ATP-binding</keyword>
<dbReference type="InterPro" id="IPR008271">
    <property type="entry name" value="Ser/Thr_kinase_AS"/>
</dbReference>
<dbReference type="GO" id="GO:0004674">
    <property type="term" value="F:protein serine/threonine kinase activity"/>
    <property type="evidence" value="ECO:0007669"/>
    <property type="project" value="UniProtKB-KW"/>
</dbReference>
<dbReference type="Proteomes" id="UP000054721">
    <property type="component" value="Unassembled WGS sequence"/>
</dbReference>
<dbReference type="EMBL" id="JYDW01000235">
    <property type="protein sequence ID" value="KRZ51206.1"/>
    <property type="molecule type" value="Genomic_DNA"/>
</dbReference>
<dbReference type="PROSITE" id="PS50011">
    <property type="entry name" value="PROTEIN_KINASE_DOM"/>
    <property type="match status" value="1"/>
</dbReference>
<dbReference type="SMART" id="SM00220">
    <property type="entry name" value="S_TKc"/>
    <property type="match status" value="1"/>
</dbReference>
<dbReference type="Pfam" id="PF00069">
    <property type="entry name" value="Pkinase"/>
    <property type="match status" value="1"/>
</dbReference>
<evidence type="ECO:0000256" key="9">
    <source>
        <dbReference type="PIRSR" id="PIRSR630616-1"/>
    </source>
</evidence>
<feature type="compositionally biased region" description="Basic and acidic residues" evidence="14">
    <location>
        <begin position="87"/>
        <end position="98"/>
    </location>
</feature>
<dbReference type="PROSITE" id="PS00107">
    <property type="entry name" value="PROTEIN_KINASE_ATP"/>
    <property type="match status" value="1"/>
</dbReference>
<dbReference type="GO" id="GO:0005524">
    <property type="term" value="F:ATP binding"/>
    <property type="evidence" value="ECO:0007669"/>
    <property type="project" value="UniProtKB-UniRule"/>
</dbReference>
<name>A0A0V1KVT6_9BILA</name>
<protein>
    <submittedName>
        <fullName evidence="16">Aurora kinase A</fullName>
    </submittedName>
</protein>
<evidence type="ECO:0000256" key="13">
    <source>
        <dbReference type="RuleBase" id="RU000304"/>
    </source>
</evidence>
<keyword evidence="17" id="KW-1185">Reference proteome</keyword>
<dbReference type="InterPro" id="IPR011009">
    <property type="entry name" value="Kinase-like_dom_sf"/>
</dbReference>
<dbReference type="FunFam" id="1.10.510.10:FF:000571">
    <property type="entry name" value="Maternal embryonic leucine zipper kinase"/>
    <property type="match status" value="1"/>
</dbReference>
<feature type="binding site" evidence="10 12">
    <location>
        <position position="136"/>
    </location>
    <ligand>
        <name>ATP</name>
        <dbReference type="ChEBI" id="CHEBI:30616"/>
    </ligand>
</feature>
<evidence type="ECO:0000256" key="3">
    <source>
        <dbReference type="ARBA" id="ARBA00022679"/>
    </source>
</evidence>
<feature type="region of interest" description="Disordered" evidence="14">
    <location>
        <begin position="23"/>
        <end position="101"/>
    </location>
</feature>
<comment type="cofactor">
    <cofactor evidence="1">
        <name>Mg(2+)</name>
        <dbReference type="ChEBI" id="CHEBI:18420"/>
    </cofactor>
</comment>
<comment type="caution">
    <text evidence="16">The sequence shown here is derived from an EMBL/GenBank/DDBJ whole genome shotgun (WGS) entry which is preliminary data.</text>
</comment>
<dbReference type="PROSITE" id="PS00108">
    <property type="entry name" value="PROTEIN_KINASE_ST"/>
    <property type="match status" value="1"/>
</dbReference>
<evidence type="ECO:0000256" key="8">
    <source>
        <dbReference type="ARBA" id="ARBA00048679"/>
    </source>
</evidence>
<evidence type="ECO:0000256" key="14">
    <source>
        <dbReference type="SAM" id="MobiDB-lite"/>
    </source>
</evidence>
<organism evidence="16 17">
    <name type="scientific">Trichinella nativa</name>
    <dbReference type="NCBI Taxonomy" id="6335"/>
    <lineage>
        <taxon>Eukaryota</taxon>
        <taxon>Metazoa</taxon>
        <taxon>Ecdysozoa</taxon>
        <taxon>Nematoda</taxon>
        <taxon>Enoplea</taxon>
        <taxon>Dorylaimia</taxon>
        <taxon>Trichinellida</taxon>
        <taxon>Trichinellidae</taxon>
        <taxon>Trichinella</taxon>
    </lineage>
</organism>
<feature type="binding site" evidence="10">
    <location>
        <position position="261"/>
    </location>
    <ligand>
        <name>ATP</name>
        <dbReference type="ChEBI" id="CHEBI:30616"/>
    </ligand>
</feature>
<evidence type="ECO:0000313" key="16">
    <source>
        <dbReference type="EMBL" id="KRZ51206.1"/>
    </source>
</evidence>
<proteinExistence type="inferred from homology"/>
<keyword evidence="3" id="KW-0808">Transferase</keyword>
<evidence type="ECO:0000256" key="6">
    <source>
        <dbReference type="ARBA" id="ARBA00022840"/>
    </source>
</evidence>
<evidence type="ECO:0000256" key="1">
    <source>
        <dbReference type="ARBA" id="ARBA00001946"/>
    </source>
</evidence>
<dbReference type="SUPFAM" id="SSF56112">
    <property type="entry name" value="Protein kinase-like (PK-like)"/>
    <property type="match status" value="1"/>
</dbReference>
<evidence type="ECO:0000256" key="2">
    <source>
        <dbReference type="ARBA" id="ARBA00022527"/>
    </source>
</evidence>
<evidence type="ECO:0000256" key="10">
    <source>
        <dbReference type="PIRSR" id="PIRSR630616-2"/>
    </source>
</evidence>
<reference evidence="16 17" key="1">
    <citation type="submission" date="2015-05" db="EMBL/GenBank/DDBJ databases">
        <title>Evolution of Trichinella species and genotypes.</title>
        <authorList>
            <person name="Korhonen P.K."/>
            <person name="Edoardo P."/>
            <person name="Giuseppe L.R."/>
            <person name="Gasser R.B."/>
        </authorList>
    </citation>
    <scope>NUCLEOTIDE SEQUENCE [LARGE SCALE GENOMIC DNA]</scope>
    <source>
        <strain evidence="16">ISS10</strain>
    </source>
</reference>
<evidence type="ECO:0000259" key="15">
    <source>
        <dbReference type="PROSITE" id="PS50011"/>
    </source>
</evidence>
<evidence type="ECO:0000256" key="5">
    <source>
        <dbReference type="ARBA" id="ARBA00022777"/>
    </source>
</evidence>
<feature type="binding site" evidence="10">
    <location>
        <begin position="198"/>
        <end position="200"/>
    </location>
    <ligand>
        <name>ATP</name>
        <dbReference type="ChEBI" id="CHEBI:30616"/>
    </ligand>
</feature>
<dbReference type="FunFam" id="3.30.200.20:FF:000042">
    <property type="entry name" value="Aurora kinase A"/>
    <property type="match status" value="1"/>
</dbReference>
<evidence type="ECO:0000256" key="7">
    <source>
        <dbReference type="ARBA" id="ARBA00047899"/>
    </source>
</evidence>
<comment type="similarity">
    <text evidence="13">Belongs to the protein kinase superfamily.</text>
</comment>
<evidence type="ECO:0000256" key="11">
    <source>
        <dbReference type="PIRSR" id="PIRSR630616-3"/>
    </source>
</evidence>
<feature type="binding site" evidence="10">
    <location>
        <begin position="247"/>
        <end position="248"/>
    </location>
    <ligand>
        <name>ATP</name>
        <dbReference type="ChEBI" id="CHEBI:30616"/>
    </ligand>
</feature>
<dbReference type="OrthoDB" id="1738954at2759"/>
<dbReference type="PANTHER" id="PTHR24350">
    <property type="entry name" value="SERINE/THREONINE-PROTEIN KINASE IAL-RELATED"/>
    <property type="match status" value="1"/>
</dbReference>
<dbReference type="STRING" id="6335.A0A0V1KVT6"/>
<comment type="catalytic activity">
    <reaction evidence="8">
        <text>L-seryl-[protein] + ATP = O-phospho-L-seryl-[protein] + ADP + H(+)</text>
        <dbReference type="Rhea" id="RHEA:17989"/>
        <dbReference type="Rhea" id="RHEA-COMP:9863"/>
        <dbReference type="Rhea" id="RHEA-COMP:11604"/>
        <dbReference type="ChEBI" id="CHEBI:15378"/>
        <dbReference type="ChEBI" id="CHEBI:29999"/>
        <dbReference type="ChEBI" id="CHEBI:30616"/>
        <dbReference type="ChEBI" id="CHEBI:83421"/>
        <dbReference type="ChEBI" id="CHEBI:456216"/>
        <dbReference type="EC" id="2.7.11.1"/>
    </reaction>
</comment>
<keyword evidence="4 10" id="KW-0547">Nucleotide-binding</keyword>
<evidence type="ECO:0000256" key="12">
    <source>
        <dbReference type="PROSITE-ProRule" id="PRU10141"/>
    </source>
</evidence>
<dbReference type="AlphaFoldDB" id="A0A0V1KVT6"/>
<gene>
    <name evidence="16" type="primary">AURKA</name>
    <name evidence="16" type="ORF">T02_12943</name>
</gene>
<dbReference type="Gene3D" id="1.10.510.10">
    <property type="entry name" value="Transferase(Phosphotransferase) domain 1"/>
    <property type="match status" value="1"/>
</dbReference>